<comment type="subcellular location">
    <subcellularLocation>
        <location evidence="7">Secreted</location>
    </subcellularLocation>
    <subcellularLocation>
        <location evidence="7">Bacterial flagellum</location>
    </subcellularLocation>
</comment>
<keyword evidence="10" id="KW-0969">Cilium</keyword>
<dbReference type="GO" id="GO:0007155">
    <property type="term" value="P:cell adhesion"/>
    <property type="evidence" value="ECO:0007669"/>
    <property type="project" value="InterPro"/>
</dbReference>
<reference evidence="10" key="1">
    <citation type="submission" date="2020-03" db="EMBL/GenBank/DDBJ databases">
        <authorList>
            <person name="Kislichkina A."/>
            <person name="Dentovskaya S."/>
            <person name="Shaikhutdinov R."/>
            <person name="Ivanov S."/>
            <person name="Sizova A."/>
            <person name="Solomentsev V."/>
            <person name="Bogun A."/>
        </authorList>
    </citation>
    <scope>NUCLEOTIDE SEQUENCE</scope>
    <source>
        <strain evidence="10">SCPM-O-B-8025</strain>
    </source>
</reference>
<dbReference type="AlphaFoldDB" id="A0AA90XYC6"/>
<proteinExistence type="inferred from homology"/>
<comment type="similarity">
    <text evidence="1 7">Belongs to the FliD family.</text>
</comment>
<evidence type="ECO:0000256" key="1">
    <source>
        <dbReference type="ARBA" id="ARBA00009764"/>
    </source>
</evidence>
<evidence type="ECO:0000259" key="8">
    <source>
        <dbReference type="Pfam" id="PF02465"/>
    </source>
</evidence>
<keyword evidence="7" id="KW-0964">Secreted</keyword>
<evidence type="ECO:0000256" key="6">
    <source>
        <dbReference type="ARBA" id="ARBA00025175"/>
    </source>
</evidence>
<comment type="subunit">
    <text evidence="2 7">Homopentamer.</text>
</comment>
<name>A0AA90XYC6_9GAMM</name>
<feature type="domain" description="Flagellar hook-associated protein 2 N-terminal" evidence="8">
    <location>
        <begin position="11"/>
        <end position="104"/>
    </location>
</feature>
<dbReference type="Proteomes" id="UP000698240">
    <property type="component" value="Unassembled WGS sequence"/>
</dbReference>
<dbReference type="InterPro" id="IPR003481">
    <property type="entry name" value="FliD_N"/>
</dbReference>
<keyword evidence="10" id="KW-0966">Cell projection</keyword>
<comment type="caution">
    <text evidence="10">The sequence shown here is derived from an EMBL/GenBank/DDBJ whole genome shotgun (WGS) entry which is preliminary data.</text>
</comment>
<dbReference type="InterPro" id="IPR040026">
    <property type="entry name" value="FliD"/>
</dbReference>
<keyword evidence="5 7" id="KW-0975">Bacterial flagellum</keyword>
<evidence type="ECO:0000256" key="5">
    <source>
        <dbReference type="ARBA" id="ARBA00023143"/>
    </source>
</evidence>
<dbReference type="PANTHER" id="PTHR30288">
    <property type="entry name" value="FLAGELLAR CAP/ASSEMBLY PROTEIN FLID"/>
    <property type="match status" value="1"/>
</dbReference>
<evidence type="ECO:0000256" key="7">
    <source>
        <dbReference type="RuleBase" id="RU362066"/>
    </source>
</evidence>
<sequence>MASLTSLGIGSGLDTAGMLEALKVSEQMRLKPYTNLQASYEAKISAWGQISSSLDALNKSVKTLQVDAFNTLSVSNNKAFTATATSGAYADTHDVTVTQLAASHKLKTEAVPSADAAQGSKTDDNNRTLIITQKDGSEMRVELKDDETSLNQIAKAINKEDGDVSASVQRSDDGYQLVLSSKNTGVDGEMSVRVEGDDTLDGFLHVEDGGKHVDEDGILIPGGRGGNDRMTAVADAQDAKLRVDGSNYTRSSNNINDILTGVTLELKAVSEEGKSEKLTLTQDTSQVKTSIKDFVAQYNALMTQTNSASKYVPNESVGLGDSGVQTPNPENGALMGDSMLRGMVNDIKYTVNGVYGDSDAQYSSLADIGIKIDSSTGMMTLDEAKLDEAIASNPDDVANIFMDRNGNEGLASKLSGIITNFTGDAENKIDGSIKATTDSLNGQVDVVKIQIEKTQALIDAQVERYRVQFQNLDKTMAQLNSVSNQLGALISTL</sequence>
<dbReference type="GO" id="GO:0005576">
    <property type="term" value="C:extracellular region"/>
    <property type="evidence" value="ECO:0007669"/>
    <property type="project" value="UniProtKB-SubCell"/>
</dbReference>
<evidence type="ECO:0000259" key="9">
    <source>
        <dbReference type="Pfam" id="PF07195"/>
    </source>
</evidence>
<protein>
    <recommendedName>
        <fullName evidence="3 7">Flagellar hook-associated protein 2</fullName>
        <shortName evidence="7">HAP2</shortName>
    </recommendedName>
    <alternativeName>
        <fullName evidence="7">Flagellar cap protein</fullName>
    </alternativeName>
</protein>
<dbReference type="Pfam" id="PF07195">
    <property type="entry name" value="FliD_C"/>
    <property type="match status" value="1"/>
</dbReference>
<comment type="function">
    <text evidence="6">Required for the morphogenesis and for the elongation of the flagellar filament by facilitating polymerization of the flagellin monomers at the tip of growing filament. Forms a capping structure, which prevents flagellin subunits (transported through the central channel of the flagellum) from leaking out without polymerization at the distal end.</text>
</comment>
<evidence type="ECO:0000256" key="3">
    <source>
        <dbReference type="ARBA" id="ARBA00016246"/>
    </source>
</evidence>
<keyword evidence="10" id="KW-0282">Flagellum</keyword>
<evidence type="ECO:0000313" key="10">
    <source>
        <dbReference type="EMBL" id="NIL28381.1"/>
    </source>
</evidence>
<dbReference type="EMBL" id="JAASAN010000009">
    <property type="protein sequence ID" value="NIL28381.1"/>
    <property type="molecule type" value="Genomic_DNA"/>
</dbReference>
<keyword evidence="4" id="KW-0175">Coiled coil</keyword>
<evidence type="ECO:0000256" key="2">
    <source>
        <dbReference type="ARBA" id="ARBA00011255"/>
    </source>
</evidence>
<accession>A0AA90XYC6</accession>
<gene>
    <name evidence="10" type="primary">fliD</name>
    <name evidence="10" type="ORF">HB980_17755</name>
</gene>
<evidence type="ECO:0000313" key="11">
    <source>
        <dbReference type="Proteomes" id="UP000698240"/>
    </source>
</evidence>
<evidence type="ECO:0000256" key="4">
    <source>
        <dbReference type="ARBA" id="ARBA00023054"/>
    </source>
</evidence>
<dbReference type="Pfam" id="PF02465">
    <property type="entry name" value="FliD_N"/>
    <property type="match status" value="1"/>
</dbReference>
<dbReference type="GO" id="GO:0009424">
    <property type="term" value="C:bacterial-type flagellum hook"/>
    <property type="evidence" value="ECO:0007669"/>
    <property type="project" value="UniProtKB-UniRule"/>
</dbReference>
<dbReference type="RefSeq" id="WP_050286729.1">
    <property type="nucleotide sequence ID" value="NZ_CP110790.1"/>
</dbReference>
<dbReference type="GO" id="GO:0071973">
    <property type="term" value="P:bacterial-type flagellum-dependent cell motility"/>
    <property type="evidence" value="ECO:0007669"/>
    <property type="project" value="TreeGrafter"/>
</dbReference>
<comment type="function">
    <text evidence="7">Required for morphogenesis and for the elongation of the flagellar filament by facilitating polymerization of the flagellin monomers at the tip of growing filament. Forms a capping structure, which prevents flagellin subunits (transported through the central channel of the flagellum) from leaking out without polymerization at the distal end.</text>
</comment>
<dbReference type="GO" id="GO:0009421">
    <property type="term" value="C:bacterial-type flagellum filament cap"/>
    <property type="evidence" value="ECO:0007669"/>
    <property type="project" value="InterPro"/>
</dbReference>
<feature type="domain" description="Flagellar hook-associated protein 2 C-terminal" evidence="9">
    <location>
        <begin position="236"/>
        <end position="481"/>
    </location>
</feature>
<organism evidence="10 11">
    <name type="scientific">Yersinia massiliensis</name>
    <dbReference type="NCBI Taxonomy" id="419257"/>
    <lineage>
        <taxon>Bacteria</taxon>
        <taxon>Pseudomonadati</taxon>
        <taxon>Pseudomonadota</taxon>
        <taxon>Gammaproteobacteria</taxon>
        <taxon>Enterobacterales</taxon>
        <taxon>Yersiniaceae</taxon>
        <taxon>Yersinia</taxon>
    </lineage>
</organism>
<dbReference type="PANTHER" id="PTHR30288:SF0">
    <property type="entry name" value="FLAGELLAR HOOK-ASSOCIATED PROTEIN 2"/>
    <property type="match status" value="1"/>
</dbReference>
<dbReference type="InterPro" id="IPR010809">
    <property type="entry name" value="FliD_C"/>
</dbReference>